<feature type="transmembrane region" description="Helical" evidence="1">
    <location>
        <begin position="7"/>
        <end position="27"/>
    </location>
</feature>
<dbReference type="EMBL" id="JAODBU010000004">
    <property type="protein sequence ID" value="MCT7398454.1"/>
    <property type="molecule type" value="Genomic_DNA"/>
</dbReference>
<dbReference type="RefSeq" id="WP_260978489.1">
    <property type="nucleotide sequence ID" value="NZ_JAODBU010000004.1"/>
</dbReference>
<dbReference type="Proteomes" id="UP001431199">
    <property type="component" value="Unassembled WGS sequence"/>
</dbReference>
<organism evidence="2 3">
    <name type="scientific">Eubacterium album</name>
    <dbReference type="NCBI Taxonomy" id="2978477"/>
    <lineage>
        <taxon>Bacteria</taxon>
        <taxon>Bacillati</taxon>
        <taxon>Bacillota</taxon>
        <taxon>Clostridia</taxon>
        <taxon>Eubacteriales</taxon>
        <taxon>Eubacteriaceae</taxon>
        <taxon>Eubacterium</taxon>
    </lineage>
</organism>
<sequence length="134" mass="15903">MKRKIRRIGIGLIVMIILINCFIQFIYVKEVTRFECKLPTDDTSFVCWTKESLLNWSEEAARKESFDVSELESDLKGIDDKQRLVISVGREISFFYRFRPCKPVEVKYKNDKVTNDVYVYKVNYKGSIIDYTLY</sequence>
<comment type="caution">
    <text evidence="2">The sequence shown here is derived from an EMBL/GenBank/DDBJ whole genome shotgun (WGS) entry which is preliminary data.</text>
</comment>
<keyword evidence="3" id="KW-1185">Reference proteome</keyword>
<reference evidence="2" key="1">
    <citation type="submission" date="2022-09" db="EMBL/GenBank/DDBJ databases">
        <title>Eubacterium sp. LFL-14 isolated from human feces.</title>
        <authorList>
            <person name="Liu F."/>
        </authorList>
    </citation>
    <scope>NUCLEOTIDE SEQUENCE</scope>
    <source>
        <strain evidence="2">LFL-14</strain>
    </source>
</reference>
<gene>
    <name evidence="2" type="ORF">N5B56_05050</name>
</gene>
<keyword evidence="1" id="KW-0472">Membrane</keyword>
<name>A0ABT2LYU2_9FIRM</name>
<evidence type="ECO:0000256" key="1">
    <source>
        <dbReference type="SAM" id="Phobius"/>
    </source>
</evidence>
<keyword evidence="1" id="KW-1133">Transmembrane helix</keyword>
<evidence type="ECO:0000313" key="3">
    <source>
        <dbReference type="Proteomes" id="UP001431199"/>
    </source>
</evidence>
<keyword evidence="1" id="KW-0812">Transmembrane</keyword>
<accession>A0ABT2LYU2</accession>
<proteinExistence type="predicted"/>
<evidence type="ECO:0000313" key="2">
    <source>
        <dbReference type="EMBL" id="MCT7398454.1"/>
    </source>
</evidence>
<protein>
    <submittedName>
        <fullName evidence="2">Uncharacterized protein</fullName>
    </submittedName>
</protein>